<gene>
    <name evidence="3" type="ORF">RJ639_017188</name>
</gene>
<reference evidence="3" key="1">
    <citation type="submission" date="2022-12" db="EMBL/GenBank/DDBJ databases">
        <title>Draft genome assemblies for two species of Escallonia (Escalloniales).</title>
        <authorList>
            <person name="Chanderbali A."/>
            <person name="Dervinis C."/>
            <person name="Anghel I."/>
            <person name="Soltis D."/>
            <person name="Soltis P."/>
            <person name="Zapata F."/>
        </authorList>
    </citation>
    <scope>NUCLEOTIDE SEQUENCE</scope>
    <source>
        <strain evidence="3">UCBG64.0493</strain>
        <tissue evidence="3">Leaf</tissue>
    </source>
</reference>
<dbReference type="Pfam" id="PF00501">
    <property type="entry name" value="AMP-binding"/>
    <property type="match status" value="1"/>
</dbReference>
<evidence type="ECO:0000256" key="1">
    <source>
        <dbReference type="ARBA" id="ARBA00022598"/>
    </source>
</evidence>
<accession>A0AA88VDN4</accession>
<proteinExistence type="predicted"/>
<keyword evidence="4" id="KW-1185">Reference proteome</keyword>
<dbReference type="GO" id="GO:0016405">
    <property type="term" value="F:CoA-ligase activity"/>
    <property type="evidence" value="ECO:0007669"/>
    <property type="project" value="TreeGrafter"/>
</dbReference>
<sequence>MVSPNLSGRMDRYVELDSDTTSTLYSSRTTEKIKGVVVTHRNIIAKRIRARVGTPGRTSSVVQLCTVPYFHVYGFIYCMRLMTYGDSMVSTRRFDMELMLRPGG</sequence>
<dbReference type="EMBL" id="JAVXUP010002021">
    <property type="protein sequence ID" value="KAK3006229.1"/>
    <property type="molecule type" value="Genomic_DNA"/>
</dbReference>
<dbReference type="AlphaFoldDB" id="A0AA88VDN4"/>
<keyword evidence="1" id="KW-0436">Ligase</keyword>
<evidence type="ECO:0000259" key="2">
    <source>
        <dbReference type="Pfam" id="PF00501"/>
    </source>
</evidence>
<protein>
    <recommendedName>
        <fullName evidence="2">AMP-dependent synthetase/ligase domain-containing protein</fullName>
    </recommendedName>
</protein>
<dbReference type="Gene3D" id="3.40.50.980">
    <property type="match status" value="1"/>
</dbReference>
<dbReference type="PANTHER" id="PTHR24096:SF362">
    <property type="entry name" value="4-COUMARATE--COA LIGASE-LIKE 9"/>
    <property type="match status" value="1"/>
</dbReference>
<feature type="domain" description="AMP-dependent synthetase/ligase" evidence="2">
    <location>
        <begin position="19"/>
        <end position="95"/>
    </location>
</feature>
<evidence type="ECO:0000313" key="3">
    <source>
        <dbReference type="EMBL" id="KAK3006229.1"/>
    </source>
</evidence>
<organism evidence="3 4">
    <name type="scientific">Escallonia herrerae</name>
    <dbReference type="NCBI Taxonomy" id="1293975"/>
    <lineage>
        <taxon>Eukaryota</taxon>
        <taxon>Viridiplantae</taxon>
        <taxon>Streptophyta</taxon>
        <taxon>Embryophyta</taxon>
        <taxon>Tracheophyta</taxon>
        <taxon>Spermatophyta</taxon>
        <taxon>Magnoliopsida</taxon>
        <taxon>eudicotyledons</taxon>
        <taxon>Gunneridae</taxon>
        <taxon>Pentapetalae</taxon>
        <taxon>asterids</taxon>
        <taxon>campanulids</taxon>
        <taxon>Escalloniales</taxon>
        <taxon>Escalloniaceae</taxon>
        <taxon>Escallonia</taxon>
    </lineage>
</organism>
<evidence type="ECO:0000313" key="4">
    <source>
        <dbReference type="Proteomes" id="UP001188597"/>
    </source>
</evidence>
<comment type="caution">
    <text evidence="3">The sequence shown here is derived from an EMBL/GenBank/DDBJ whole genome shotgun (WGS) entry which is preliminary data.</text>
</comment>
<name>A0AA88VDN4_9ASTE</name>
<dbReference type="InterPro" id="IPR000873">
    <property type="entry name" value="AMP-dep_synth/lig_dom"/>
</dbReference>
<dbReference type="SUPFAM" id="SSF56801">
    <property type="entry name" value="Acetyl-CoA synthetase-like"/>
    <property type="match status" value="1"/>
</dbReference>
<dbReference type="PANTHER" id="PTHR24096">
    <property type="entry name" value="LONG-CHAIN-FATTY-ACID--COA LIGASE"/>
    <property type="match status" value="1"/>
</dbReference>
<dbReference type="Proteomes" id="UP001188597">
    <property type="component" value="Unassembled WGS sequence"/>
</dbReference>